<name>A0ABS9H763_9BACL</name>
<organism evidence="2 3">
    <name type="scientific">Pseudalkalibacillus berkeleyi</name>
    <dbReference type="NCBI Taxonomy" id="1069813"/>
    <lineage>
        <taxon>Bacteria</taxon>
        <taxon>Bacillati</taxon>
        <taxon>Bacillota</taxon>
        <taxon>Bacilli</taxon>
        <taxon>Bacillales</taxon>
        <taxon>Fictibacillaceae</taxon>
        <taxon>Pseudalkalibacillus</taxon>
    </lineage>
</organism>
<dbReference type="SUPFAM" id="SSF48452">
    <property type="entry name" value="TPR-like"/>
    <property type="match status" value="1"/>
</dbReference>
<dbReference type="SMART" id="SM00530">
    <property type="entry name" value="HTH_XRE"/>
    <property type="match status" value="1"/>
</dbReference>
<dbReference type="CDD" id="cd00093">
    <property type="entry name" value="HTH_XRE"/>
    <property type="match status" value="1"/>
</dbReference>
<dbReference type="RefSeq" id="WP_236338791.1">
    <property type="nucleotide sequence ID" value="NZ_JAKIJS010000005.1"/>
</dbReference>
<evidence type="ECO:0000313" key="2">
    <source>
        <dbReference type="EMBL" id="MCF6139525.1"/>
    </source>
</evidence>
<feature type="domain" description="HTH cro/C1-type" evidence="1">
    <location>
        <begin position="7"/>
        <end position="60"/>
    </location>
</feature>
<dbReference type="InterPro" id="IPR010982">
    <property type="entry name" value="Lambda_DNA-bd_dom_sf"/>
</dbReference>
<dbReference type="Pfam" id="PF01381">
    <property type="entry name" value="HTH_3"/>
    <property type="match status" value="1"/>
</dbReference>
<comment type="caution">
    <text evidence="2">The sequence shown here is derived from an EMBL/GenBank/DDBJ whole genome shotgun (WGS) entry which is preliminary data.</text>
</comment>
<dbReference type="EMBL" id="JAKIJS010000005">
    <property type="protein sequence ID" value="MCF6139525.1"/>
    <property type="molecule type" value="Genomic_DNA"/>
</dbReference>
<dbReference type="Proteomes" id="UP001649381">
    <property type="component" value="Unassembled WGS sequence"/>
</dbReference>
<sequence length="409" mass="48382">MIGGAKIYYHRMKKGLTQNELSNGICSISYLSKIENDSIQSNPETLKLLCKRLDINFEDNQNLNSELKKQLLDVYTLIKQREIIQIKNKMEEIKLKVKDVEDPTINSLYKLINARYYLLVKDYKKAKHYLEKVENLTKFFSDELKYFFNSFSGLYCYLSGDYKSSLRFYQEAKQISQAMHRYEPEFIYQLSILYSKLGRNTKSIITAYEALAAFDKNANYERSVDCHILLGIGYNRIGDDQSAELYLSKALKASRYLPNNDYIQSIAYHNLGLVNSNRGKSIEAIINYKKSIENNLHIQTTYMLAKEYYIIENHTQSYNWLNKGLSYVENIEDSYSFKLWILKYEIDKNESSKEYQELLTKAVSYFEEKEDYLNLRECYEKLGHYYSEKFMYKNSSIYYLKANNLKLFS</sequence>
<dbReference type="Gene3D" id="1.10.260.40">
    <property type="entry name" value="lambda repressor-like DNA-binding domains"/>
    <property type="match status" value="1"/>
</dbReference>
<dbReference type="InterPro" id="IPR019734">
    <property type="entry name" value="TPR_rpt"/>
</dbReference>
<dbReference type="PROSITE" id="PS50943">
    <property type="entry name" value="HTH_CROC1"/>
    <property type="match status" value="1"/>
</dbReference>
<dbReference type="InterPro" id="IPR011990">
    <property type="entry name" value="TPR-like_helical_dom_sf"/>
</dbReference>
<dbReference type="Pfam" id="PF13181">
    <property type="entry name" value="TPR_8"/>
    <property type="match status" value="1"/>
</dbReference>
<gene>
    <name evidence="2" type="ORF">L2716_17555</name>
</gene>
<protein>
    <submittedName>
        <fullName evidence="2">Helix-turn-helix domain-containing protein</fullName>
    </submittedName>
</protein>
<dbReference type="SUPFAM" id="SSF47413">
    <property type="entry name" value="lambda repressor-like DNA-binding domains"/>
    <property type="match status" value="1"/>
</dbReference>
<evidence type="ECO:0000313" key="3">
    <source>
        <dbReference type="Proteomes" id="UP001649381"/>
    </source>
</evidence>
<evidence type="ECO:0000259" key="1">
    <source>
        <dbReference type="PROSITE" id="PS50943"/>
    </source>
</evidence>
<keyword evidence="3" id="KW-1185">Reference proteome</keyword>
<proteinExistence type="predicted"/>
<dbReference type="InterPro" id="IPR001387">
    <property type="entry name" value="Cro/C1-type_HTH"/>
</dbReference>
<dbReference type="SMART" id="SM00028">
    <property type="entry name" value="TPR"/>
    <property type="match status" value="5"/>
</dbReference>
<reference evidence="2 3" key="1">
    <citation type="submission" date="2022-01" db="EMBL/GenBank/DDBJ databases">
        <title>Alkalihalobacillus sp. EGI L200015, a novel bacterium isolated from a salt lake sediment.</title>
        <authorList>
            <person name="Gao L."/>
            <person name="Fang B.-Z."/>
            <person name="Li W.-J."/>
        </authorList>
    </citation>
    <scope>NUCLEOTIDE SEQUENCE [LARGE SCALE GENOMIC DNA]</scope>
    <source>
        <strain evidence="2 3">KCTC 12718</strain>
    </source>
</reference>
<accession>A0ABS9H763</accession>
<dbReference type="Gene3D" id="1.25.40.10">
    <property type="entry name" value="Tetratricopeptide repeat domain"/>
    <property type="match status" value="1"/>
</dbReference>